<proteinExistence type="predicted"/>
<evidence type="ECO:0000313" key="1">
    <source>
        <dbReference type="EMBL" id="EFD93077.1"/>
    </source>
</evidence>
<evidence type="ECO:0000313" key="2">
    <source>
        <dbReference type="Proteomes" id="UP000009376"/>
    </source>
</evidence>
<protein>
    <submittedName>
        <fullName evidence="1">Asp/Glu/hydantoin racemase</fullName>
    </submittedName>
</protein>
<dbReference type="Pfam" id="PF17645">
    <property type="entry name" value="Amdase"/>
    <property type="match status" value="1"/>
</dbReference>
<dbReference type="InterPro" id="IPR026286">
    <property type="entry name" value="MaiA/AMDase"/>
</dbReference>
<dbReference type="EMBL" id="GG745547">
    <property type="protein sequence ID" value="EFD93077.1"/>
    <property type="molecule type" value="Genomic_DNA"/>
</dbReference>
<dbReference type="PIRSF" id="PIRSF015736">
    <property type="entry name" value="MI"/>
    <property type="match status" value="1"/>
</dbReference>
<dbReference type="Gene3D" id="3.40.50.12500">
    <property type="match status" value="1"/>
</dbReference>
<reference evidence="1 2" key="1">
    <citation type="journal article" date="2010" name="Proc. Natl. Acad. Sci. U.S.A.">
        <title>Enigmatic, ultrasmall, uncultivated Archaea.</title>
        <authorList>
            <person name="Baker B.J."/>
            <person name="Comolli L.R."/>
            <person name="Dick G.J."/>
            <person name="Hauser L.J."/>
            <person name="Hyatt D."/>
            <person name="Dill B.D."/>
            <person name="Land M.L."/>
            <person name="Verberkmoes N.C."/>
            <person name="Hettich R.L."/>
            <person name="Banfield J.F."/>
        </authorList>
    </citation>
    <scope>NUCLEOTIDE SEQUENCE [LARGE SCALE GENOMIC DNA]</scope>
</reference>
<dbReference type="PANTHER" id="PTHR40267">
    <property type="entry name" value="BLR3294 PROTEIN"/>
    <property type="match status" value="1"/>
</dbReference>
<organism evidence="1 2">
    <name type="scientific">Candidatus Parvarchaeum acidophilus ARMAN-5</name>
    <dbReference type="NCBI Taxonomy" id="662762"/>
    <lineage>
        <taxon>Archaea</taxon>
        <taxon>Candidatus Parvarchaeota</taxon>
        <taxon>Candidatus Parvarchaeum</taxon>
    </lineage>
</organism>
<name>D6GUT7_PARA5</name>
<dbReference type="PANTHER" id="PTHR40267:SF1">
    <property type="entry name" value="BLR3294 PROTEIN"/>
    <property type="match status" value="1"/>
</dbReference>
<dbReference type="AlphaFoldDB" id="D6GUT7"/>
<dbReference type="Proteomes" id="UP000009376">
    <property type="component" value="Unassembled WGS sequence"/>
</dbReference>
<dbReference type="InterPro" id="IPR053714">
    <property type="entry name" value="Iso_Racemase_Enz_sf"/>
</dbReference>
<accession>D6GUT7</accession>
<sequence length="235" mass="26260">MADKNRVGLIVPSSNINMEDEFRMVLPKEIKLHSDRMRMRRVTPSELKSMDKEALNAAVRLSDADVGAIVYGCTIAITSRKQGYHEIVRKRLEHATHTKVIISAAAVLDAMRYMNMRKIAVATPYTKAVTEAEIDYFKKAGFEVVDYKYLGIADNLKVGNLPEEIAYKLAKKLDISEADGILVSCAELPSINILDRLEKESKKTVISTNTASLWKVLKTIGSKKKINGFGKILSR</sequence>
<gene>
    <name evidence="1" type="ORF">BJBARM5_0234</name>
</gene>